<reference evidence="7 8" key="1">
    <citation type="journal article" date="2021" name="Comput. Struct. Biotechnol. J.">
        <title>De novo genome assembly of the potent medicinal plant Rehmannia glutinosa using nanopore technology.</title>
        <authorList>
            <person name="Ma L."/>
            <person name="Dong C."/>
            <person name="Song C."/>
            <person name="Wang X."/>
            <person name="Zheng X."/>
            <person name="Niu Y."/>
            <person name="Chen S."/>
            <person name="Feng W."/>
        </authorList>
    </citation>
    <scope>NUCLEOTIDE SEQUENCE [LARGE SCALE GENOMIC DNA]</scope>
    <source>
        <strain evidence="7">DH-2019</strain>
    </source>
</reference>
<dbReference type="Pfam" id="PF02178">
    <property type="entry name" value="AT_hook"/>
    <property type="match status" value="3"/>
</dbReference>
<dbReference type="Pfam" id="PF00538">
    <property type="entry name" value="Linker_histone"/>
    <property type="match status" value="1"/>
</dbReference>
<evidence type="ECO:0000256" key="5">
    <source>
        <dbReference type="SAM" id="MobiDB-lite"/>
    </source>
</evidence>
<evidence type="ECO:0000313" key="8">
    <source>
        <dbReference type="Proteomes" id="UP001318860"/>
    </source>
</evidence>
<gene>
    <name evidence="7" type="ORF">DH2020_013774</name>
</gene>
<keyword evidence="3" id="KW-0238">DNA-binding</keyword>
<dbReference type="InterPro" id="IPR000116">
    <property type="entry name" value="HMGA"/>
</dbReference>
<dbReference type="Gene3D" id="1.10.10.10">
    <property type="entry name" value="Winged helix-like DNA-binding domain superfamily/Winged helix DNA-binding domain"/>
    <property type="match status" value="1"/>
</dbReference>
<name>A0ABR0X6R7_REHGL</name>
<dbReference type="PRINTS" id="PR00929">
    <property type="entry name" value="ATHOOK"/>
</dbReference>
<protein>
    <recommendedName>
        <fullName evidence="6">H15 domain-containing protein</fullName>
    </recommendedName>
</protein>
<proteinExistence type="predicted"/>
<dbReference type="EMBL" id="JABTTQ020000006">
    <property type="protein sequence ID" value="KAK6154135.1"/>
    <property type="molecule type" value="Genomic_DNA"/>
</dbReference>
<evidence type="ECO:0000256" key="2">
    <source>
        <dbReference type="ARBA" id="ARBA00022737"/>
    </source>
</evidence>
<keyword evidence="4" id="KW-0539">Nucleus</keyword>
<comment type="caution">
    <text evidence="7">The sequence shown here is derived from an EMBL/GenBank/DDBJ whole genome shotgun (WGS) entry which is preliminary data.</text>
</comment>
<dbReference type="SMART" id="SM00526">
    <property type="entry name" value="H15"/>
    <property type="match status" value="1"/>
</dbReference>
<dbReference type="InterPro" id="IPR036388">
    <property type="entry name" value="WH-like_DNA-bd_sf"/>
</dbReference>
<evidence type="ECO:0000256" key="4">
    <source>
        <dbReference type="ARBA" id="ARBA00023242"/>
    </source>
</evidence>
<dbReference type="PANTHER" id="PTHR11467">
    <property type="entry name" value="HISTONE H1"/>
    <property type="match status" value="1"/>
</dbReference>
<evidence type="ECO:0000259" key="6">
    <source>
        <dbReference type="PROSITE" id="PS51504"/>
    </source>
</evidence>
<dbReference type="SUPFAM" id="SSF46785">
    <property type="entry name" value="Winged helix' DNA-binding domain"/>
    <property type="match status" value="1"/>
</dbReference>
<comment type="subcellular location">
    <subcellularLocation>
        <location evidence="1">Nucleus</location>
    </subcellularLocation>
</comment>
<sequence length="152" mass="16383">MANEDLPPYPQMIMEAIDALYDQTEGASKSSISEYIESKYGEIPADHDDLLTTHLTKMKDNGELLLINNNYHKAAPCAPPPKRGRGRPPKPKDALPSGTTPAAPSRPRGRPSKDPNAPPAAKKPKPSTGSTGRPRGRPRKVKPQGVENGVES</sequence>
<evidence type="ECO:0000256" key="1">
    <source>
        <dbReference type="ARBA" id="ARBA00004123"/>
    </source>
</evidence>
<dbReference type="SMART" id="SM00384">
    <property type="entry name" value="AT_hook"/>
    <property type="match status" value="3"/>
</dbReference>
<keyword evidence="2" id="KW-0677">Repeat</keyword>
<feature type="domain" description="H15" evidence="6">
    <location>
        <begin position="5"/>
        <end position="75"/>
    </location>
</feature>
<feature type="region of interest" description="Disordered" evidence="5">
    <location>
        <begin position="72"/>
        <end position="152"/>
    </location>
</feature>
<evidence type="ECO:0000313" key="7">
    <source>
        <dbReference type="EMBL" id="KAK6154135.1"/>
    </source>
</evidence>
<dbReference type="PRINTS" id="PR00930">
    <property type="entry name" value="HIGHMOBLTYIY"/>
</dbReference>
<dbReference type="Proteomes" id="UP001318860">
    <property type="component" value="Unassembled WGS sequence"/>
</dbReference>
<dbReference type="InterPro" id="IPR017956">
    <property type="entry name" value="AT_hook_DNA-bd_motif"/>
</dbReference>
<dbReference type="PROSITE" id="PS51504">
    <property type="entry name" value="H15"/>
    <property type="match status" value="1"/>
</dbReference>
<dbReference type="PANTHER" id="PTHR11467:SF162">
    <property type="entry name" value="HMG-Y-RELATED PROTEIN A"/>
    <property type="match status" value="1"/>
</dbReference>
<keyword evidence="8" id="KW-1185">Reference proteome</keyword>
<dbReference type="InterPro" id="IPR036390">
    <property type="entry name" value="WH_DNA-bd_sf"/>
</dbReference>
<accession>A0ABR0X6R7</accession>
<organism evidence="7 8">
    <name type="scientific">Rehmannia glutinosa</name>
    <name type="common">Chinese foxglove</name>
    <dbReference type="NCBI Taxonomy" id="99300"/>
    <lineage>
        <taxon>Eukaryota</taxon>
        <taxon>Viridiplantae</taxon>
        <taxon>Streptophyta</taxon>
        <taxon>Embryophyta</taxon>
        <taxon>Tracheophyta</taxon>
        <taxon>Spermatophyta</taxon>
        <taxon>Magnoliopsida</taxon>
        <taxon>eudicotyledons</taxon>
        <taxon>Gunneridae</taxon>
        <taxon>Pentapetalae</taxon>
        <taxon>asterids</taxon>
        <taxon>lamiids</taxon>
        <taxon>Lamiales</taxon>
        <taxon>Orobanchaceae</taxon>
        <taxon>Rehmannieae</taxon>
        <taxon>Rehmannia</taxon>
    </lineage>
</organism>
<dbReference type="InterPro" id="IPR005818">
    <property type="entry name" value="Histone_H1/H5_H15"/>
</dbReference>
<evidence type="ECO:0000256" key="3">
    <source>
        <dbReference type="ARBA" id="ARBA00023125"/>
    </source>
</evidence>